<dbReference type="STRING" id="370438.PTH_0020"/>
<dbReference type="PANTHER" id="PTHR42756">
    <property type="entry name" value="TRANSCRIPTIONAL REGULATOR, MARR"/>
    <property type="match status" value="1"/>
</dbReference>
<keyword evidence="7" id="KW-1185">Reference proteome</keyword>
<reference evidence="7" key="1">
    <citation type="journal article" date="2008" name="Genome Res.">
        <title>The genome of Pelotomaculum thermopropionicum reveals niche-associated evolution in anaerobic microbiota.</title>
        <authorList>
            <person name="Kosaka T."/>
            <person name="Kato S."/>
            <person name="Shimoyama T."/>
            <person name="Ishii S."/>
            <person name="Abe T."/>
            <person name="Watanabe K."/>
        </authorList>
    </citation>
    <scope>NUCLEOTIDE SEQUENCE [LARGE SCALE GENOMIC DNA]</scope>
    <source>
        <strain evidence="7">DSM 13744 / JCM 10971 / SI</strain>
    </source>
</reference>
<dbReference type="PANTHER" id="PTHR42756:SF1">
    <property type="entry name" value="TRANSCRIPTIONAL REPRESSOR OF EMRAB OPERON"/>
    <property type="match status" value="1"/>
</dbReference>
<keyword evidence="1" id="KW-0805">Transcription regulation</keyword>
<evidence type="ECO:0000256" key="4">
    <source>
        <dbReference type="SAM" id="MobiDB-lite"/>
    </source>
</evidence>
<dbReference type="PROSITE" id="PS01117">
    <property type="entry name" value="HTH_MARR_1"/>
    <property type="match status" value="1"/>
</dbReference>
<sequence length="157" mass="17639">MELNQCINFLLTKAQQAVLQYFRARLAAFDITPVQYGILSCLWAEDGQTPTQIAQKLCLDGSTITGILDRMESKGLLTRTPDPEDRRAVRVVLTERSLRLMEPINEVISASNRDVLKIFSDEEQAQLKNFLERISQHKPAPPAGNHGHSARNSSRHA</sequence>
<dbReference type="Proteomes" id="UP000006556">
    <property type="component" value="Chromosome"/>
</dbReference>
<dbReference type="PRINTS" id="PR00598">
    <property type="entry name" value="HTHMARR"/>
</dbReference>
<name>A5D6E2_PELTS</name>
<dbReference type="SMART" id="SM00347">
    <property type="entry name" value="HTH_MARR"/>
    <property type="match status" value="1"/>
</dbReference>
<dbReference type="GO" id="GO:0003700">
    <property type="term" value="F:DNA-binding transcription factor activity"/>
    <property type="evidence" value="ECO:0007669"/>
    <property type="project" value="InterPro"/>
</dbReference>
<keyword evidence="2" id="KW-0238">DNA-binding</keyword>
<dbReference type="InterPro" id="IPR023187">
    <property type="entry name" value="Tscrpt_reg_MarR-type_CS"/>
</dbReference>
<dbReference type="PROSITE" id="PS50995">
    <property type="entry name" value="HTH_MARR_2"/>
    <property type="match status" value="1"/>
</dbReference>
<feature type="region of interest" description="Disordered" evidence="4">
    <location>
        <begin position="134"/>
        <end position="157"/>
    </location>
</feature>
<organism evidence="6 7">
    <name type="scientific">Pelotomaculum thermopropionicum (strain DSM 13744 / JCM 10971 / SI)</name>
    <dbReference type="NCBI Taxonomy" id="370438"/>
    <lineage>
        <taxon>Bacteria</taxon>
        <taxon>Bacillati</taxon>
        <taxon>Bacillota</taxon>
        <taxon>Clostridia</taxon>
        <taxon>Eubacteriales</taxon>
        <taxon>Desulfotomaculaceae</taxon>
        <taxon>Pelotomaculum</taxon>
    </lineage>
</organism>
<keyword evidence="3" id="KW-0804">Transcription</keyword>
<dbReference type="KEGG" id="pth:PTH_0020"/>
<evidence type="ECO:0000256" key="1">
    <source>
        <dbReference type="ARBA" id="ARBA00023015"/>
    </source>
</evidence>
<dbReference type="HOGENOM" id="CLU_083287_18_6_9"/>
<dbReference type="InterPro" id="IPR000835">
    <property type="entry name" value="HTH_MarR-typ"/>
</dbReference>
<gene>
    <name evidence="6" type="primary">MarR</name>
    <name evidence="6" type="ordered locus">PTH_0020</name>
</gene>
<dbReference type="Pfam" id="PF01047">
    <property type="entry name" value="MarR"/>
    <property type="match status" value="1"/>
</dbReference>
<proteinExistence type="predicted"/>
<protein>
    <submittedName>
        <fullName evidence="6">Transcriptional regulator</fullName>
    </submittedName>
</protein>
<evidence type="ECO:0000313" key="7">
    <source>
        <dbReference type="Proteomes" id="UP000006556"/>
    </source>
</evidence>
<dbReference type="Gene3D" id="1.10.10.10">
    <property type="entry name" value="Winged helix-like DNA-binding domain superfamily/Winged helix DNA-binding domain"/>
    <property type="match status" value="1"/>
</dbReference>
<evidence type="ECO:0000313" key="6">
    <source>
        <dbReference type="EMBL" id="BAF58201.1"/>
    </source>
</evidence>
<accession>A5D6E2</accession>
<dbReference type="InterPro" id="IPR036388">
    <property type="entry name" value="WH-like_DNA-bd_sf"/>
</dbReference>
<evidence type="ECO:0000256" key="3">
    <source>
        <dbReference type="ARBA" id="ARBA00023163"/>
    </source>
</evidence>
<dbReference type="SUPFAM" id="SSF46785">
    <property type="entry name" value="Winged helix' DNA-binding domain"/>
    <property type="match status" value="1"/>
</dbReference>
<feature type="domain" description="HTH marR-type" evidence="5">
    <location>
        <begin position="4"/>
        <end position="136"/>
    </location>
</feature>
<evidence type="ECO:0000256" key="2">
    <source>
        <dbReference type="ARBA" id="ARBA00023125"/>
    </source>
</evidence>
<dbReference type="eggNOG" id="COG1846">
    <property type="taxonomic scope" value="Bacteria"/>
</dbReference>
<dbReference type="AlphaFoldDB" id="A5D6E2"/>
<evidence type="ECO:0000259" key="5">
    <source>
        <dbReference type="PROSITE" id="PS50995"/>
    </source>
</evidence>
<dbReference type="InterPro" id="IPR036390">
    <property type="entry name" value="WH_DNA-bd_sf"/>
</dbReference>
<dbReference type="EMBL" id="AP009389">
    <property type="protein sequence ID" value="BAF58201.1"/>
    <property type="molecule type" value="Genomic_DNA"/>
</dbReference>
<dbReference type="GO" id="GO:0003677">
    <property type="term" value="F:DNA binding"/>
    <property type="evidence" value="ECO:0007669"/>
    <property type="project" value="UniProtKB-KW"/>
</dbReference>